<dbReference type="InterPro" id="IPR032710">
    <property type="entry name" value="NTF2-like_dom_sf"/>
</dbReference>
<gene>
    <name evidence="1" type="ORF">SFOMI_2711</name>
</gene>
<name>A0A292ZGV5_SPHSA</name>
<protein>
    <recommendedName>
        <fullName evidence="3">SnoaL-like domain-containing protein</fullName>
    </recommendedName>
</protein>
<dbReference type="Proteomes" id="UP000221538">
    <property type="component" value="Unassembled WGS sequence"/>
</dbReference>
<accession>A0A292ZGV5</accession>
<dbReference type="AlphaFoldDB" id="A0A292ZGV5"/>
<dbReference type="EMBL" id="BEWI01000032">
    <property type="protein sequence ID" value="GAY22156.1"/>
    <property type="molecule type" value="Genomic_DNA"/>
</dbReference>
<proteinExistence type="predicted"/>
<dbReference type="SUPFAM" id="SSF54427">
    <property type="entry name" value="NTF2-like"/>
    <property type="match status" value="1"/>
</dbReference>
<dbReference type="Gene3D" id="3.10.450.50">
    <property type="match status" value="1"/>
</dbReference>
<evidence type="ECO:0008006" key="3">
    <source>
        <dbReference type="Google" id="ProtNLM"/>
    </source>
</evidence>
<evidence type="ECO:0000313" key="1">
    <source>
        <dbReference type="EMBL" id="GAY22156.1"/>
    </source>
</evidence>
<reference evidence="1 2" key="1">
    <citation type="journal article" date="2013" name="Biodegradation">
        <title>Occurrence of 4-tert-butylphenol (4-t-BP) biodegradation in an aquatic sample caused by the presence of Spirodela polyrrhiza and isolation of a 4-t-BP-utilizing bacterium.</title>
        <authorList>
            <person name="Ogata Y."/>
            <person name="Toyama T."/>
            <person name="Yu N."/>
            <person name="Wang X."/>
            <person name="Sei K."/>
            <person name="Ike M."/>
        </authorList>
    </citation>
    <scope>NUCLEOTIDE SEQUENCE [LARGE SCALE GENOMIC DNA]</scope>
    <source>
        <strain evidence="1 2">OMI</strain>
    </source>
</reference>
<sequence>MWNYRLQCERKLQERNMQEDGTAASADTLRARNRDTLIELMTLMKTLDHSKPSAAAGGYAKGQYPDFYNAEGRLEIPFLPAGLRKYRQGREEHAADAEMRFNLFQESRWTTPFEIHDFLDPNKFLLFVSGENMTRGGKSYSNDYAFFAIFRDGKLDLLREMVDPARASILMDEIPDNDLFKNNVG</sequence>
<comment type="caution">
    <text evidence="1">The sequence shown here is derived from an EMBL/GenBank/DDBJ whole genome shotgun (WGS) entry which is preliminary data.</text>
</comment>
<organism evidence="1 2">
    <name type="scientific">Sphingobium fuliginis (strain ATCC 27551)</name>
    <dbReference type="NCBI Taxonomy" id="336203"/>
    <lineage>
        <taxon>Bacteria</taxon>
        <taxon>Pseudomonadati</taxon>
        <taxon>Pseudomonadota</taxon>
        <taxon>Alphaproteobacteria</taxon>
        <taxon>Sphingomonadales</taxon>
        <taxon>Sphingomonadaceae</taxon>
        <taxon>Sphingobium</taxon>
    </lineage>
</organism>
<reference evidence="1 2" key="2">
    <citation type="journal article" date="2013" name="Environ. Sci. Technol.">
        <title>The 4-tert-butylphenol-utilizing bacterium Sphingobium fuliginis OMI can degrade bisphenols via phenolic ring hydroxylation and meta-cleavage pathway.</title>
        <authorList>
            <person name="Ogata Y."/>
            <person name="Goda S."/>
            <person name="Toyama T."/>
            <person name="Sei K."/>
            <person name="Ike M."/>
        </authorList>
    </citation>
    <scope>NUCLEOTIDE SEQUENCE [LARGE SCALE GENOMIC DNA]</scope>
    <source>
        <strain evidence="1 2">OMI</strain>
    </source>
</reference>
<evidence type="ECO:0000313" key="2">
    <source>
        <dbReference type="Proteomes" id="UP000221538"/>
    </source>
</evidence>